<proteinExistence type="predicted"/>
<dbReference type="SUPFAM" id="SSF54593">
    <property type="entry name" value="Glyoxalase/Bleomycin resistance protein/Dihydroxybiphenyl dioxygenase"/>
    <property type="match status" value="2"/>
</dbReference>
<evidence type="ECO:0000313" key="3">
    <source>
        <dbReference type="Proteomes" id="UP000245396"/>
    </source>
</evidence>
<dbReference type="InterPro" id="IPR029068">
    <property type="entry name" value="Glyas_Bleomycin-R_OHBP_Dase"/>
</dbReference>
<evidence type="ECO:0000313" key="2">
    <source>
        <dbReference type="EMBL" id="PWJ85284.1"/>
    </source>
</evidence>
<keyword evidence="3" id="KW-1185">Reference proteome</keyword>
<name>A0A316CT38_PSESE</name>
<dbReference type="CDD" id="cd07247">
    <property type="entry name" value="SgaA_N_like"/>
    <property type="match status" value="2"/>
</dbReference>
<protein>
    <recommendedName>
        <fullName evidence="1">VOC domain-containing protein</fullName>
    </recommendedName>
</protein>
<feature type="domain" description="VOC" evidence="1">
    <location>
        <begin position="137"/>
        <end position="253"/>
    </location>
</feature>
<dbReference type="OrthoDB" id="9793039at2"/>
<reference evidence="2 3" key="1">
    <citation type="submission" date="2018-05" db="EMBL/GenBank/DDBJ databases">
        <title>Genomic Encyclopedia of Type Strains, Phase IV (KMG-IV): sequencing the most valuable type-strain genomes for metagenomic binning, comparative biology and taxonomic classification.</title>
        <authorList>
            <person name="Goeker M."/>
        </authorList>
    </citation>
    <scope>NUCLEOTIDE SEQUENCE [LARGE SCALE GENOMIC DNA]</scope>
    <source>
        <strain evidence="2 3">DSM 6986</strain>
    </source>
</reference>
<gene>
    <name evidence="2" type="ORF">C7441_103140</name>
</gene>
<feature type="domain" description="VOC" evidence="1">
    <location>
        <begin position="7"/>
        <end position="122"/>
    </location>
</feature>
<dbReference type="Gene3D" id="3.10.180.10">
    <property type="entry name" value="2,3-Dihydroxybiphenyl 1,2-Dioxygenase, domain 1"/>
    <property type="match status" value="2"/>
</dbReference>
<sequence length="255" mass="27958">MPANPNKFVWYELMTSDVDAAEAFYKSVVGWNSEPWGGPDMRYIIMKAGETGVAGMMATPKEAEGMKPAWVGYIYADNVDAATEGVRKGGGNVLREPDDIPDVGRFSVVADPQGAVFMLITPKGEEGAPVPPMTPGHIGWHELMATEWETAFYFYSNQFGWTKDEPMDMGPMGVYQLFRTGGDNAVGGMMTKPAQIEAPYWLYYFNVEDIDKATERALENKGQVIMGPMQVPGGSWVCQCIDPQGALFALVGARK</sequence>
<dbReference type="PROSITE" id="PS51819">
    <property type="entry name" value="VOC"/>
    <property type="match status" value="2"/>
</dbReference>
<dbReference type="RefSeq" id="WP_109612036.1">
    <property type="nucleotide sequence ID" value="NZ_QGGG01000003.1"/>
</dbReference>
<dbReference type="AlphaFoldDB" id="A0A316CT38"/>
<dbReference type="PANTHER" id="PTHR33993">
    <property type="entry name" value="GLYOXALASE-RELATED"/>
    <property type="match status" value="1"/>
</dbReference>
<dbReference type="STRING" id="1192868.GCA_000304395_02643"/>
<dbReference type="InterPro" id="IPR052164">
    <property type="entry name" value="Anthracycline_SecMetBiosynth"/>
</dbReference>
<organism evidence="2 3">
    <name type="scientific">Pseudaminobacter salicylatoxidans</name>
    <dbReference type="NCBI Taxonomy" id="93369"/>
    <lineage>
        <taxon>Bacteria</taxon>
        <taxon>Pseudomonadati</taxon>
        <taxon>Pseudomonadota</taxon>
        <taxon>Alphaproteobacteria</taxon>
        <taxon>Hyphomicrobiales</taxon>
        <taxon>Phyllobacteriaceae</taxon>
        <taxon>Pseudaminobacter</taxon>
    </lineage>
</organism>
<dbReference type="Proteomes" id="UP000245396">
    <property type="component" value="Unassembled WGS sequence"/>
</dbReference>
<dbReference type="InterPro" id="IPR037523">
    <property type="entry name" value="VOC_core"/>
</dbReference>
<dbReference type="EMBL" id="QGGG01000003">
    <property type="protein sequence ID" value="PWJ85284.1"/>
    <property type="molecule type" value="Genomic_DNA"/>
</dbReference>
<dbReference type="Pfam" id="PF00903">
    <property type="entry name" value="Glyoxalase"/>
    <property type="match status" value="2"/>
</dbReference>
<evidence type="ECO:0000259" key="1">
    <source>
        <dbReference type="PROSITE" id="PS51819"/>
    </source>
</evidence>
<dbReference type="InterPro" id="IPR004360">
    <property type="entry name" value="Glyas_Fos-R_dOase_dom"/>
</dbReference>
<accession>A0A316CT38</accession>
<dbReference type="PANTHER" id="PTHR33993:SF14">
    <property type="entry name" value="GB|AAF24581.1"/>
    <property type="match status" value="1"/>
</dbReference>
<comment type="caution">
    <text evidence="2">The sequence shown here is derived from an EMBL/GenBank/DDBJ whole genome shotgun (WGS) entry which is preliminary data.</text>
</comment>